<evidence type="ECO:0008006" key="3">
    <source>
        <dbReference type="Google" id="ProtNLM"/>
    </source>
</evidence>
<dbReference type="EMBL" id="LBTH01000051">
    <property type="protein sequence ID" value="KKQ34661.1"/>
    <property type="molecule type" value="Genomic_DNA"/>
</dbReference>
<gene>
    <name evidence="1" type="ORF">US52_C0051G0013</name>
</gene>
<evidence type="ECO:0000313" key="1">
    <source>
        <dbReference type="EMBL" id="KKQ34661.1"/>
    </source>
</evidence>
<dbReference type="InterPro" id="IPR009241">
    <property type="entry name" value="HigB-like"/>
</dbReference>
<dbReference type="InterPro" id="IPR035093">
    <property type="entry name" value="RelE/ParE_toxin_dom_sf"/>
</dbReference>
<dbReference type="Pfam" id="PF05973">
    <property type="entry name" value="Gp49"/>
    <property type="match status" value="1"/>
</dbReference>
<dbReference type="Proteomes" id="UP000034852">
    <property type="component" value="Unassembled WGS sequence"/>
</dbReference>
<reference evidence="1 2" key="1">
    <citation type="journal article" date="2015" name="Nature">
        <title>rRNA introns, odd ribosomes, and small enigmatic genomes across a large radiation of phyla.</title>
        <authorList>
            <person name="Brown C.T."/>
            <person name="Hug L.A."/>
            <person name="Thomas B.C."/>
            <person name="Sharon I."/>
            <person name="Castelle C.J."/>
            <person name="Singh A."/>
            <person name="Wilkins M.J."/>
            <person name="Williams K.H."/>
            <person name="Banfield J.F."/>
        </authorList>
    </citation>
    <scope>NUCLEOTIDE SEQUENCE [LARGE SCALE GENOMIC DNA]</scope>
</reference>
<dbReference type="SUPFAM" id="SSF143011">
    <property type="entry name" value="RelE-like"/>
    <property type="match status" value="1"/>
</dbReference>
<sequence>MAQFIRKQYRIRYDQRAIRFISSCPKEVRNKLKGTKYLYEVRVKFKGEYRFIYAYVGNEFIIFLSGFRKKQNKTPTREIELAKNRLKNY</sequence>
<comment type="caution">
    <text evidence="1">The sequence shown here is derived from an EMBL/GenBank/DDBJ whole genome shotgun (WGS) entry which is preliminary data.</text>
</comment>
<accession>A0A0G0K201</accession>
<organism evidence="1 2">
    <name type="scientific">candidate division WS6 bacterium GW2011_GWA2_37_6</name>
    <dbReference type="NCBI Taxonomy" id="1619087"/>
    <lineage>
        <taxon>Bacteria</taxon>
        <taxon>Candidatus Dojkabacteria</taxon>
    </lineage>
</organism>
<dbReference type="AlphaFoldDB" id="A0A0G0K201"/>
<evidence type="ECO:0000313" key="2">
    <source>
        <dbReference type="Proteomes" id="UP000034852"/>
    </source>
</evidence>
<proteinExistence type="predicted"/>
<name>A0A0G0K201_9BACT</name>
<protein>
    <recommendedName>
        <fullName evidence="3">Type II toxin-antitoxin system RelE/ParE family toxin</fullName>
    </recommendedName>
</protein>